<evidence type="ECO:0000256" key="4">
    <source>
        <dbReference type="ARBA" id="ARBA00022989"/>
    </source>
</evidence>
<evidence type="ECO:0000256" key="6">
    <source>
        <dbReference type="SAM" id="Phobius"/>
    </source>
</evidence>
<dbReference type="AlphaFoldDB" id="A0A437J5H0"/>
<dbReference type="Proteomes" id="UP000282977">
    <property type="component" value="Unassembled WGS sequence"/>
</dbReference>
<proteinExistence type="inferred from homology"/>
<evidence type="ECO:0000256" key="5">
    <source>
        <dbReference type="ARBA" id="ARBA00023136"/>
    </source>
</evidence>
<evidence type="ECO:0000256" key="7">
    <source>
        <dbReference type="SAM" id="SignalP"/>
    </source>
</evidence>
<keyword evidence="4 6" id="KW-1133">Transmembrane helix</keyword>
<keyword evidence="9" id="KW-1185">Reference proteome</keyword>
<gene>
    <name evidence="8" type="ORF">ENE74_12440</name>
</gene>
<keyword evidence="5 6" id="KW-0472">Membrane</keyword>
<dbReference type="GO" id="GO:0016020">
    <property type="term" value="C:membrane"/>
    <property type="evidence" value="ECO:0007669"/>
    <property type="project" value="UniProtKB-SubCell"/>
</dbReference>
<feature type="signal peptide" evidence="7">
    <location>
        <begin position="1"/>
        <end position="23"/>
    </location>
</feature>
<dbReference type="Pfam" id="PF04241">
    <property type="entry name" value="DUF423"/>
    <property type="match status" value="1"/>
</dbReference>
<evidence type="ECO:0000313" key="8">
    <source>
        <dbReference type="EMBL" id="RVT40156.1"/>
    </source>
</evidence>
<dbReference type="PANTHER" id="PTHR43461">
    <property type="entry name" value="TRANSMEMBRANE PROTEIN 256"/>
    <property type="match status" value="1"/>
</dbReference>
<keyword evidence="3 6" id="KW-0812">Transmembrane</keyword>
<evidence type="ECO:0000256" key="2">
    <source>
        <dbReference type="ARBA" id="ARBA00009694"/>
    </source>
</evidence>
<keyword evidence="7" id="KW-0732">Signal</keyword>
<dbReference type="OrthoDB" id="9802121at2"/>
<feature type="transmembrane region" description="Helical" evidence="6">
    <location>
        <begin position="58"/>
        <end position="76"/>
    </location>
</feature>
<feature type="chain" id="PRO_5019149460" evidence="7">
    <location>
        <begin position="24"/>
        <end position="108"/>
    </location>
</feature>
<comment type="subcellular location">
    <subcellularLocation>
        <location evidence="1">Membrane</location>
        <topology evidence="1">Multi-pass membrane protein</topology>
    </subcellularLocation>
</comment>
<accession>A0A437J5H0</accession>
<comment type="similarity">
    <text evidence="2">Belongs to the UPF0382 family.</text>
</comment>
<dbReference type="PANTHER" id="PTHR43461:SF1">
    <property type="entry name" value="TRANSMEMBRANE PROTEIN 256"/>
    <property type="match status" value="1"/>
</dbReference>
<organism evidence="8 9">
    <name type="scientific">Sphingobium algorifonticola</name>
    <dbReference type="NCBI Taxonomy" id="2008318"/>
    <lineage>
        <taxon>Bacteria</taxon>
        <taxon>Pseudomonadati</taxon>
        <taxon>Pseudomonadota</taxon>
        <taxon>Alphaproteobacteria</taxon>
        <taxon>Sphingomonadales</taxon>
        <taxon>Sphingomonadaceae</taxon>
        <taxon>Sphingobium</taxon>
    </lineage>
</organism>
<comment type="caution">
    <text evidence="8">The sequence shown here is derived from an EMBL/GenBank/DDBJ whole genome shotgun (WGS) entry which is preliminary data.</text>
</comment>
<name>A0A437J5H0_9SPHN</name>
<dbReference type="RefSeq" id="WP_127691252.1">
    <property type="nucleotide sequence ID" value="NZ_RZUL01000004.1"/>
</dbReference>
<evidence type="ECO:0000256" key="3">
    <source>
        <dbReference type="ARBA" id="ARBA00022692"/>
    </source>
</evidence>
<sequence length="108" mass="10851">MIAVLAALSAAMAVAAGAFGAHGASSPQAAEWLRTGGMYQLVHAVAAVAIMGTARGPAALLLAGGAIFGCTLYAMALGAPRWLGAVTPIGGSLLIAGWLWLAWVYWRG</sequence>
<evidence type="ECO:0000256" key="1">
    <source>
        <dbReference type="ARBA" id="ARBA00004141"/>
    </source>
</evidence>
<dbReference type="EMBL" id="RZUL01000004">
    <property type="protein sequence ID" value="RVT40156.1"/>
    <property type="molecule type" value="Genomic_DNA"/>
</dbReference>
<feature type="transmembrane region" description="Helical" evidence="6">
    <location>
        <begin position="82"/>
        <end position="106"/>
    </location>
</feature>
<dbReference type="InterPro" id="IPR006696">
    <property type="entry name" value="DUF423"/>
</dbReference>
<evidence type="ECO:0000313" key="9">
    <source>
        <dbReference type="Proteomes" id="UP000282977"/>
    </source>
</evidence>
<feature type="transmembrane region" description="Helical" evidence="6">
    <location>
        <begin position="33"/>
        <end position="51"/>
    </location>
</feature>
<protein>
    <submittedName>
        <fullName evidence="8">DUF423 domain-containing protein</fullName>
    </submittedName>
</protein>
<reference evidence="8 9" key="1">
    <citation type="submission" date="2019-01" db="EMBL/GenBank/DDBJ databases">
        <authorList>
            <person name="Chen W.-M."/>
        </authorList>
    </citation>
    <scope>NUCLEOTIDE SEQUENCE [LARGE SCALE GENOMIC DNA]</scope>
    <source>
        <strain evidence="8 9">TLA-22</strain>
    </source>
</reference>